<dbReference type="InterPro" id="IPR050723">
    <property type="entry name" value="CFA/CMAS"/>
</dbReference>
<dbReference type="EMBL" id="JADEYS010000002">
    <property type="protein sequence ID" value="MBE9396141.1"/>
    <property type="molecule type" value="Genomic_DNA"/>
</dbReference>
<evidence type="ECO:0000256" key="4">
    <source>
        <dbReference type="ARBA" id="ARBA00022691"/>
    </source>
</evidence>
<keyword evidence="8" id="KW-1185">Reference proteome</keyword>
<evidence type="ECO:0000256" key="5">
    <source>
        <dbReference type="ARBA" id="ARBA00023098"/>
    </source>
</evidence>
<name>A0A8J7FAK6_9GAMM</name>
<dbReference type="Pfam" id="PF02353">
    <property type="entry name" value="CMAS"/>
    <property type="match status" value="1"/>
</dbReference>
<organism evidence="7 8">
    <name type="scientific">Pontibacterium sinense</name>
    <dbReference type="NCBI Taxonomy" id="2781979"/>
    <lineage>
        <taxon>Bacteria</taxon>
        <taxon>Pseudomonadati</taxon>
        <taxon>Pseudomonadota</taxon>
        <taxon>Gammaproteobacteria</taxon>
        <taxon>Oceanospirillales</taxon>
        <taxon>Oceanospirillaceae</taxon>
        <taxon>Pontibacterium</taxon>
    </lineage>
</organism>
<gene>
    <name evidence="7" type="ORF">IOQ59_02575</name>
</gene>
<keyword evidence="4" id="KW-0949">S-adenosyl-L-methionine</keyword>
<dbReference type="Gene3D" id="3.40.50.150">
    <property type="entry name" value="Vaccinia Virus protein VP39"/>
    <property type="match status" value="1"/>
</dbReference>
<keyword evidence="3" id="KW-0808">Transferase</keyword>
<evidence type="ECO:0000313" key="8">
    <source>
        <dbReference type="Proteomes" id="UP000640333"/>
    </source>
</evidence>
<proteinExistence type="inferred from homology"/>
<dbReference type="InterPro" id="IPR029063">
    <property type="entry name" value="SAM-dependent_MTases_sf"/>
</dbReference>
<dbReference type="Proteomes" id="UP000640333">
    <property type="component" value="Unassembled WGS sequence"/>
</dbReference>
<dbReference type="GO" id="GO:0008168">
    <property type="term" value="F:methyltransferase activity"/>
    <property type="evidence" value="ECO:0007669"/>
    <property type="project" value="UniProtKB-KW"/>
</dbReference>
<dbReference type="CDD" id="cd02440">
    <property type="entry name" value="AdoMet_MTases"/>
    <property type="match status" value="1"/>
</dbReference>
<keyword evidence="5" id="KW-0443">Lipid metabolism</keyword>
<dbReference type="PANTHER" id="PTHR43667">
    <property type="entry name" value="CYCLOPROPANE-FATTY-ACYL-PHOSPHOLIPID SYNTHASE"/>
    <property type="match status" value="1"/>
</dbReference>
<comment type="similarity">
    <text evidence="1">Belongs to the CFA/CMAS family.</text>
</comment>
<comment type="caution">
    <text evidence="7">The sequence shown here is derived from an EMBL/GenBank/DDBJ whole genome shotgun (WGS) entry which is preliminary data.</text>
</comment>
<evidence type="ECO:0000256" key="6">
    <source>
        <dbReference type="PIRSR" id="PIRSR003085-1"/>
    </source>
</evidence>
<protein>
    <submittedName>
        <fullName evidence="7">Class I SAM-dependent methyltransferase</fullName>
    </submittedName>
</protein>
<dbReference type="PANTHER" id="PTHR43667:SF2">
    <property type="entry name" value="FATTY ACID C-METHYL TRANSFERASE"/>
    <property type="match status" value="1"/>
</dbReference>
<evidence type="ECO:0000256" key="2">
    <source>
        <dbReference type="ARBA" id="ARBA00022603"/>
    </source>
</evidence>
<dbReference type="RefSeq" id="WP_193951697.1">
    <property type="nucleotide sequence ID" value="NZ_JADEYS010000002.1"/>
</dbReference>
<dbReference type="InterPro" id="IPR003333">
    <property type="entry name" value="CMAS"/>
</dbReference>
<evidence type="ECO:0000256" key="3">
    <source>
        <dbReference type="ARBA" id="ARBA00022679"/>
    </source>
</evidence>
<dbReference type="GO" id="GO:0032259">
    <property type="term" value="P:methylation"/>
    <property type="evidence" value="ECO:0007669"/>
    <property type="project" value="UniProtKB-KW"/>
</dbReference>
<reference evidence="7" key="1">
    <citation type="submission" date="2020-10" db="EMBL/GenBank/DDBJ databases">
        <title>Bacterium isolated from coastal waters sediment.</title>
        <authorList>
            <person name="Chen R.-J."/>
            <person name="Lu D.-C."/>
            <person name="Zhu K.-L."/>
            <person name="Du Z.-J."/>
        </authorList>
    </citation>
    <scope>NUCLEOTIDE SEQUENCE</scope>
    <source>
        <strain evidence="7">N1Y112</strain>
    </source>
</reference>
<sequence>MKAINCPSSSSVKQTAPSLLERQLISFLHQRLDNTCGSLQLTLPSGVQCHFGNNQPAATVVLHSYRPLARLLFGGANGWSEGYLAGEWDSPDLTALIHWALSYEDALSSMAKAQFFTGVLHNLYHRQRDNSKQGSKRNIAAHYDLGNNFYKEWLDPGMTYSAALFEQPTQPLEDAQRNKYARILEMLNASPGDHIAEIGCGWGGFAEQAAVEHDLDVHGVTLSQEQLAWAKARIRNAALDKKVNLSLTDYRDLNHQYDGIVSIEMFEAVGEAHWDTYFKTLKRILKPGGNVVLQVITIDDERFQTYRKQADFIQRYVFPGGMLPSIEALQDKFELHGFKLEQKLLFGPDYAHTLRHWRDAFETRWNTIKSQGFDERFYRLWRYYLAYCEGGFDQGSINVGLYQLKRADVK</sequence>
<dbReference type="GO" id="GO:0008610">
    <property type="term" value="P:lipid biosynthetic process"/>
    <property type="evidence" value="ECO:0007669"/>
    <property type="project" value="InterPro"/>
</dbReference>
<dbReference type="PIRSF" id="PIRSF003085">
    <property type="entry name" value="CMAS"/>
    <property type="match status" value="1"/>
</dbReference>
<dbReference type="SUPFAM" id="SSF53335">
    <property type="entry name" value="S-adenosyl-L-methionine-dependent methyltransferases"/>
    <property type="match status" value="1"/>
</dbReference>
<accession>A0A8J7FAK6</accession>
<evidence type="ECO:0000313" key="7">
    <source>
        <dbReference type="EMBL" id="MBE9396141.1"/>
    </source>
</evidence>
<feature type="active site" evidence="6">
    <location>
        <position position="388"/>
    </location>
</feature>
<evidence type="ECO:0000256" key="1">
    <source>
        <dbReference type="ARBA" id="ARBA00010815"/>
    </source>
</evidence>
<keyword evidence="2 7" id="KW-0489">Methyltransferase</keyword>
<dbReference type="AlphaFoldDB" id="A0A8J7FAK6"/>